<dbReference type="AlphaFoldDB" id="A0A9Q0QVF3"/>
<comment type="caution">
    <text evidence="2">The sequence shown here is derived from an EMBL/GenBank/DDBJ whole genome shotgun (WGS) entry which is preliminary data.</text>
</comment>
<dbReference type="InterPro" id="IPR005174">
    <property type="entry name" value="KIB1-4_b-propeller"/>
</dbReference>
<accession>A0A9Q0QVF3</accession>
<name>A0A9Q0QVF3_9MAGN</name>
<reference evidence="2" key="1">
    <citation type="journal article" date="2023" name="Plant J.">
        <title>The genome of the king protea, Protea cynaroides.</title>
        <authorList>
            <person name="Chang J."/>
            <person name="Duong T.A."/>
            <person name="Schoeman C."/>
            <person name="Ma X."/>
            <person name="Roodt D."/>
            <person name="Barker N."/>
            <person name="Li Z."/>
            <person name="Van de Peer Y."/>
            <person name="Mizrachi E."/>
        </authorList>
    </citation>
    <scope>NUCLEOTIDE SEQUENCE</scope>
    <source>
        <tissue evidence="2">Young leaves</tissue>
    </source>
</reference>
<evidence type="ECO:0000313" key="3">
    <source>
        <dbReference type="Proteomes" id="UP001141806"/>
    </source>
</evidence>
<dbReference type="OrthoDB" id="600964at2759"/>
<sequence>MAAAAQPQTKKWSELPEELILMIGERINLYADYVRFCSVCVSWYSAIAKNLCPSRQHQYFPFLLLPCEDDEEDNSDTCNHHLLSLPENSNIYHFRGLPKQSTSLYCPGSSHGWLVMVEVSNFSIYLVNPFTKVELPLPSLYKFRRVLKNQPPMFGVKKVVLSSSPSSSSLLMSSQFQSSNVVAVAIFNGLEALTFSRPGDKTWGRITFVGQYFSDVLFYRDHLYTISGTVNGSSLQIFVFKLNVDIGGGGDGRGHGLVPKIVRTLQLPKSYNIGWRSYLVESCGDLLLVARDIGGNSVPNTNPHEGKTIGFKVFKLCGGNDNRSSTWVEMKNLGDRMLFLGVNSSLSLSSHDFPGCRGNSIYFTHWECRTNHFNVKQYDMGIFNLEDKRIEPLPLQGCTSSTGRHLLQKLCAPPIWLFPYPN</sequence>
<dbReference type="InterPro" id="IPR050942">
    <property type="entry name" value="F-box_BR-signaling"/>
</dbReference>
<organism evidence="2 3">
    <name type="scientific">Protea cynaroides</name>
    <dbReference type="NCBI Taxonomy" id="273540"/>
    <lineage>
        <taxon>Eukaryota</taxon>
        <taxon>Viridiplantae</taxon>
        <taxon>Streptophyta</taxon>
        <taxon>Embryophyta</taxon>
        <taxon>Tracheophyta</taxon>
        <taxon>Spermatophyta</taxon>
        <taxon>Magnoliopsida</taxon>
        <taxon>Proteales</taxon>
        <taxon>Proteaceae</taxon>
        <taxon>Protea</taxon>
    </lineage>
</organism>
<dbReference type="InterPro" id="IPR001810">
    <property type="entry name" value="F-box_dom"/>
</dbReference>
<gene>
    <name evidence="2" type="ORF">NE237_006343</name>
</gene>
<keyword evidence="3" id="KW-1185">Reference proteome</keyword>
<dbReference type="EMBL" id="JAMYWD010000004">
    <property type="protein sequence ID" value="KAJ4973169.1"/>
    <property type="molecule type" value="Genomic_DNA"/>
</dbReference>
<dbReference type="PANTHER" id="PTHR44259">
    <property type="entry name" value="OS07G0183000 PROTEIN-RELATED"/>
    <property type="match status" value="1"/>
</dbReference>
<dbReference type="Pfam" id="PF03478">
    <property type="entry name" value="Beta-prop_KIB1-4"/>
    <property type="match status" value="1"/>
</dbReference>
<dbReference type="SMART" id="SM00256">
    <property type="entry name" value="FBOX"/>
    <property type="match status" value="1"/>
</dbReference>
<protein>
    <recommendedName>
        <fullName evidence="1">F-box domain-containing protein</fullName>
    </recommendedName>
</protein>
<evidence type="ECO:0000259" key="1">
    <source>
        <dbReference type="SMART" id="SM00256"/>
    </source>
</evidence>
<evidence type="ECO:0000313" key="2">
    <source>
        <dbReference type="EMBL" id="KAJ4973169.1"/>
    </source>
</evidence>
<dbReference type="Gene3D" id="1.20.1280.50">
    <property type="match status" value="1"/>
</dbReference>
<feature type="domain" description="F-box" evidence="1">
    <location>
        <begin position="15"/>
        <end position="57"/>
    </location>
</feature>
<proteinExistence type="predicted"/>
<dbReference type="Proteomes" id="UP001141806">
    <property type="component" value="Unassembled WGS sequence"/>
</dbReference>